<dbReference type="InterPro" id="IPR021321">
    <property type="entry name" value="DUF2922"/>
</dbReference>
<reference evidence="1 2" key="1">
    <citation type="submission" date="2021-06" db="EMBL/GenBank/DDBJ databases">
        <authorList>
            <person name="Sun Q."/>
            <person name="Li D."/>
        </authorList>
    </citation>
    <scope>NUCLEOTIDE SEQUENCE [LARGE SCALE GENOMIC DNA]</scope>
    <source>
        <strain evidence="1 2">N19</strain>
    </source>
</reference>
<protein>
    <submittedName>
        <fullName evidence="1">DUF2922 domain-containing protein</fullName>
    </submittedName>
</protein>
<dbReference type="RefSeq" id="WP_216568610.1">
    <property type="nucleotide sequence ID" value="NZ_JAHLOQ010000005.1"/>
</dbReference>
<evidence type="ECO:0000313" key="1">
    <source>
        <dbReference type="EMBL" id="MBU5335476.1"/>
    </source>
</evidence>
<comment type="caution">
    <text evidence="1">The sequence shown here is derived from an EMBL/GenBank/DDBJ whole genome shotgun (WGS) entry which is preliminary data.</text>
</comment>
<keyword evidence="2" id="KW-1185">Reference proteome</keyword>
<proteinExistence type="predicted"/>
<evidence type="ECO:0000313" key="2">
    <source>
        <dbReference type="Proteomes" id="UP001196301"/>
    </source>
</evidence>
<organism evidence="1 2">
    <name type="scientific">Intestinibacter bartlettii</name>
    <dbReference type="NCBI Taxonomy" id="261299"/>
    <lineage>
        <taxon>Bacteria</taxon>
        <taxon>Bacillati</taxon>
        <taxon>Bacillota</taxon>
        <taxon>Clostridia</taxon>
        <taxon>Peptostreptococcales</taxon>
        <taxon>Peptostreptococcaceae</taxon>
        <taxon>Intestinibacter</taxon>
    </lineage>
</organism>
<accession>A0ABS6DW10</accession>
<gene>
    <name evidence="1" type="ORF">KQI20_03395</name>
</gene>
<name>A0ABS6DW10_9FIRM</name>
<dbReference type="Pfam" id="PF11148">
    <property type="entry name" value="DUF2922"/>
    <property type="match status" value="1"/>
</dbReference>
<dbReference type="Proteomes" id="UP001196301">
    <property type="component" value="Unassembled WGS sequence"/>
</dbReference>
<dbReference type="EMBL" id="JAHLOQ010000005">
    <property type="protein sequence ID" value="MBU5335476.1"/>
    <property type="molecule type" value="Genomic_DNA"/>
</dbReference>
<sequence length="75" mass="8495">MDENKKLVMIFKNSAGKKVSISIDDPKDDITEQEIKTAMELIVTKNVFKKNDYALVEAVEAQIVTTDTTEYDLIL</sequence>